<dbReference type="Proteomes" id="UP000221165">
    <property type="component" value="Unassembled WGS sequence"/>
</dbReference>
<name>A0A2C6KZB1_9APIC</name>
<organism evidence="3 4">
    <name type="scientific">Cystoisospora suis</name>
    <dbReference type="NCBI Taxonomy" id="483139"/>
    <lineage>
        <taxon>Eukaryota</taxon>
        <taxon>Sar</taxon>
        <taxon>Alveolata</taxon>
        <taxon>Apicomplexa</taxon>
        <taxon>Conoidasida</taxon>
        <taxon>Coccidia</taxon>
        <taxon>Eucoccidiorida</taxon>
        <taxon>Eimeriorina</taxon>
        <taxon>Sarcocystidae</taxon>
        <taxon>Cystoisospora</taxon>
    </lineage>
</organism>
<evidence type="ECO:0000313" key="3">
    <source>
        <dbReference type="EMBL" id="PHJ21265.1"/>
    </source>
</evidence>
<evidence type="ECO:0008006" key="5">
    <source>
        <dbReference type="Google" id="ProtNLM"/>
    </source>
</evidence>
<evidence type="ECO:0000313" key="4">
    <source>
        <dbReference type="Proteomes" id="UP000221165"/>
    </source>
</evidence>
<keyword evidence="2" id="KW-0732">Signal</keyword>
<accession>A0A2C6KZB1</accession>
<feature type="compositionally biased region" description="Low complexity" evidence="1">
    <location>
        <begin position="250"/>
        <end position="287"/>
    </location>
</feature>
<dbReference type="RefSeq" id="XP_067922949.1">
    <property type="nucleotide sequence ID" value="XM_068065083.1"/>
</dbReference>
<feature type="compositionally biased region" description="Basic and acidic residues" evidence="1">
    <location>
        <begin position="290"/>
        <end position="315"/>
    </location>
</feature>
<evidence type="ECO:0000256" key="2">
    <source>
        <dbReference type="SAM" id="SignalP"/>
    </source>
</evidence>
<feature type="chain" id="PRO_5013016506" description="Transmembrane protein" evidence="2">
    <location>
        <begin position="22"/>
        <end position="377"/>
    </location>
</feature>
<proteinExistence type="predicted"/>
<sequence length="377" mass="39372">MGAAGWICLFFFFRFTPSVRLLIVLLAVALGLQGAPAPSQRQSRVQIRIVPVAAAERQNEAGSSVRREQAKVTLGVSVSPDDAPLFSNSNQSLEGSCPVGSSVSLLEDLFSPGVSSSRLLEMGKVTTGASPSVKVLPGSSDSGPVSFHPSLSPASSSQSERITLTHSVSAELPTPVGKTKPSSLPGAVSSINATAFNLENSSQEDFQAKRLSRLVGQFPSFSSGASRLTSTVLGNDTGTHAPVSPPPHPVSLSRSSFAASPTPSSPSGSRSGTVTAFFSDSGPASPRSARRSESGKSLHEPTVETEHGRDQRDGRVLAVYDETNEEDGEKAEDEALLTVTTENFDTLLSKYRIASRSLRSGGASPASQSCFLASRHG</sequence>
<dbReference type="AlphaFoldDB" id="A0A2C6KZB1"/>
<dbReference type="GeneID" id="94428294"/>
<dbReference type="EMBL" id="MIGC01002345">
    <property type="protein sequence ID" value="PHJ21265.1"/>
    <property type="molecule type" value="Genomic_DNA"/>
</dbReference>
<feature type="region of interest" description="Disordered" evidence="1">
    <location>
        <begin position="225"/>
        <end position="316"/>
    </location>
</feature>
<feature type="region of interest" description="Disordered" evidence="1">
    <location>
        <begin position="357"/>
        <end position="377"/>
    </location>
</feature>
<gene>
    <name evidence="3" type="ORF">CSUI_004902</name>
</gene>
<feature type="compositionally biased region" description="Low complexity" evidence="1">
    <location>
        <begin position="146"/>
        <end position="159"/>
    </location>
</feature>
<dbReference type="VEuPathDB" id="ToxoDB:CSUI_004902"/>
<comment type="caution">
    <text evidence="3">The sequence shown here is derived from an EMBL/GenBank/DDBJ whole genome shotgun (WGS) entry which is preliminary data.</text>
</comment>
<feature type="region of interest" description="Disordered" evidence="1">
    <location>
        <begin position="130"/>
        <end position="185"/>
    </location>
</feature>
<evidence type="ECO:0000256" key="1">
    <source>
        <dbReference type="SAM" id="MobiDB-lite"/>
    </source>
</evidence>
<feature type="signal peptide" evidence="2">
    <location>
        <begin position="1"/>
        <end position="21"/>
    </location>
</feature>
<reference evidence="3 4" key="1">
    <citation type="journal article" date="2017" name="Int. J. Parasitol.">
        <title>The genome of the protozoan parasite Cystoisospora suis and a reverse vaccinology approach to identify vaccine candidates.</title>
        <authorList>
            <person name="Palmieri N."/>
            <person name="Shrestha A."/>
            <person name="Ruttkowski B."/>
            <person name="Beck T."/>
            <person name="Vogl C."/>
            <person name="Tomley F."/>
            <person name="Blake D.P."/>
            <person name="Joachim A."/>
        </authorList>
    </citation>
    <scope>NUCLEOTIDE SEQUENCE [LARGE SCALE GENOMIC DNA]</scope>
    <source>
        <strain evidence="3 4">Wien I</strain>
    </source>
</reference>
<keyword evidence="4" id="KW-1185">Reference proteome</keyword>
<feature type="compositionally biased region" description="Polar residues" evidence="1">
    <location>
        <begin position="225"/>
        <end position="238"/>
    </location>
</feature>
<protein>
    <recommendedName>
        <fullName evidence="5">Transmembrane protein</fullName>
    </recommendedName>
</protein>